<name>A0A5Q2FAR6_9ACTN</name>
<reference evidence="1 2" key="1">
    <citation type="submission" date="2019-10" db="EMBL/GenBank/DDBJ databases">
        <title>Genomic analysis of Raineyella sp. CBA3103.</title>
        <authorList>
            <person name="Roh S.W."/>
        </authorList>
    </citation>
    <scope>NUCLEOTIDE SEQUENCE [LARGE SCALE GENOMIC DNA]</scope>
    <source>
        <strain evidence="1 2">CBA3103</strain>
    </source>
</reference>
<gene>
    <name evidence="1" type="ORF">Rai3103_10825</name>
</gene>
<evidence type="ECO:0008006" key="3">
    <source>
        <dbReference type="Google" id="ProtNLM"/>
    </source>
</evidence>
<evidence type="ECO:0000313" key="2">
    <source>
        <dbReference type="Proteomes" id="UP000386847"/>
    </source>
</evidence>
<accession>A0A5Q2FAR6</accession>
<dbReference type="RefSeq" id="WP_153572619.1">
    <property type="nucleotide sequence ID" value="NZ_CP045725.1"/>
</dbReference>
<dbReference type="KEGG" id="rain:Rai3103_10825"/>
<organism evidence="1 2">
    <name type="scientific">Raineyella fluvialis</name>
    <dbReference type="NCBI Taxonomy" id="2662261"/>
    <lineage>
        <taxon>Bacteria</taxon>
        <taxon>Bacillati</taxon>
        <taxon>Actinomycetota</taxon>
        <taxon>Actinomycetes</taxon>
        <taxon>Propionibacteriales</taxon>
        <taxon>Propionibacteriaceae</taxon>
        <taxon>Raineyella</taxon>
    </lineage>
</organism>
<proteinExistence type="predicted"/>
<evidence type="ECO:0000313" key="1">
    <source>
        <dbReference type="EMBL" id="QGF24090.1"/>
    </source>
</evidence>
<dbReference type="AlphaFoldDB" id="A0A5Q2FAR6"/>
<dbReference type="EMBL" id="CP045725">
    <property type="protein sequence ID" value="QGF24090.1"/>
    <property type="molecule type" value="Genomic_DNA"/>
</dbReference>
<keyword evidence="2" id="KW-1185">Reference proteome</keyword>
<sequence>MAAPEALPRVTPPAGTMLLHRFTVKPHHLDDYLDIWPDEVRLRQRHGYAVHRAFVETDAEPKFSWLYSHPDPAAGERAVLADADLADLEARKAPHVFRNVTVRPVRVEVLTRATETTVAGRIAIMRRYSITGSWPGFLDVWRRIVPVRESYGFRCLFAVADEPKDLFTWAFDFEGDWADFPAAQRGYYHDPARMELRGVFDYMADYSIHPARQLLLP</sequence>
<dbReference type="Proteomes" id="UP000386847">
    <property type="component" value="Chromosome"/>
</dbReference>
<protein>
    <recommendedName>
        <fullName evidence="3">NIPSNAP protein</fullName>
    </recommendedName>
</protein>